<feature type="domain" description="UspA" evidence="2">
    <location>
        <begin position="3"/>
        <end position="144"/>
    </location>
</feature>
<reference evidence="3 4" key="1">
    <citation type="submission" date="2018-06" db="EMBL/GenBank/DDBJ databases">
        <title>Genomic Encyclopedia of Archaeal and Bacterial Type Strains, Phase II (KMG-II): from individual species to whole genera.</title>
        <authorList>
            <person name="Goeker M."/>
        </authorList>
    </citation>
    <scope>NUCLEOTIDE SEQUENCE [LARGE SCALE GENOMIC DNA]</scope>
    <source>
        <strain evidence="3 4">DSM 12408</strain>
    </source>
</reference>
<evidence type="ECO:0000313" key="3">
    <source>
        <dbReference type="EMBL" id="RAJ22087.1"/>
    </source>
</evidence>
<dbReference type="InterPro" id="IPR006016">
    <property type="entry name" value="UspA"/>
</dbReference>
<dbReference type="STRING" id="49280.A9996_00430"/>
<dbReference type="AlphaFoldDB" id="A0A1A7R931"/>
<name>A0A1A7R931_9FLAO</name>
<evidence type="ECO:0000313" key="4">
    <source>
        <dbReference type="Proteomes" id="UP000248987"/>
    </source>
</evidence>
<organism evidence="3 4">
    <name type="scientific">Gelidibacter algens</name>
    <dbReference type="NCBI Taxonomy" id="49280"/>
    <lineage>
        <taxon>Bacteria</taxon>
        <taxon>Pseudomonadati</taxon>
        <taxon>Bacteroidota</taxon>
        <taxon>Flavobacteriia</taxon>
        <taxon>Flavobacteriales</taxon>
        <taxon>Flavobacteriaceae</taxon>
        <taxon>Gelidibacter</taxon>
    </lineage>
</organism>
<dbReference type="OrthoDB" id="9788959at2"/>
<accession>A0A1A7R931</accession>
<dbReference type="SUPFAM" id="SSF52402">
    <property type="entry name" value="Adenine nucleotide alpha hydrolases-like"/>
    <property type="match status" value="2"/>
</dbReference>
<evidence type="ECO:0000259" key="2">
    <source>
        <dbReference type="Pfam" id="PF00582"/>
    </source>
</evidence>
<dbReference type="Pfam" id="PF00582">
    <property type="entry name" value="Usp"/>
    <property type="match status" value="1"/>
</dbReference>
<dbReference type="RefSeq" id="WP_066429638.1">
    <property type="nucleotide sequence ID" value="NZ_LZRN01000001.1"/>
</dbReference>
<dbReference type="Gene3D" id="3.40.50.12370">
    <property type="match status" value="1"/>
</dbReference>
<proteinExistence type="inferred from homology"/>
<keyword evidence="4" id="KW-1185">Reference proteome</keyword>
<comment type="similarity">
    <text evidence="1">Belongs to the universal stress protein A family.</text>
</comment>
<dbReference type="PANTHER" id="PTHR46268">
    <property type="entry name" value="STRESS RESPONSE PROTEIN NHAX"/>
    <property type="match status" value="1"/>
</dbReference>
<dbReference type="PANTHER" id="PTHR46268:SF6">
    <property type="entry name" value="UNIVERSAL STRESS PROTEIN UP12"/>
    <property type="match status" value="1"/>
</dbReference>
<dbReference type="CDD" id="cd00293">
    <property type="entry name" value="USP-like"/>
    <property type="match status" value="1"/>
</dbReference>
<protein>
    <submittedName>
        <fullName evidence="3">Nucleotide-binding universal stress UspA family protein</fullName>
    </submittedName>
</protein>
<sequence>MKRSILIPTDFSDNAWRALAYALKLYTKEECTFYFLNSFYFSSSQSRTFITTHFIQILKDSSVRDLKELKAKAEKENTNAGHTFEIIASGDELLYAIANSIKKYTIDMVVMGTKGATGVNKFFFGSNTVKTVQNIKGCPVLAVPGTTEFRIPKQIAFPTDFNRPYDTKMLQPLQNFAALYDAHINILHINVEENLSNEQNKNMVILKEHLRENKHSFHWMPAYNKKSAVINDFIADLNIDILAMFNYKHSIIENITKEPIIKNIGYQPTIPFLIIPSE</sequence>
<dbReference type="EMBL" id="QLLQ01000011">
    <property type="protein sequence ID" value="RAJ22087.1"/>
    <property type="molecule type" value="Genomic_DNA"/>
</dbReference>
<dbReference type="Proteomes" id="UP000248987">
    <property type="component" value="Unassembled WGS sequence"/>
</dbReference>
<gene>
    <name evidence="3" type="ORF">LX77_02746</name>
</gene>
<comment type="caution">
    <text evidence="3">The sequence shown here is derived from an EMBL/GenBank/DDBJ whole genome shotgun (WGS) entry which is preliminary data.</text>
</comment>
<evidence type="ECO:0000256" key="1">
    <source>
        <dbReference type="ARBA" id="ARBA00008791"/>
    </source>
</evidence>